<evidence type="ECO:0000313" key="15">
    <source>
        <dbReference type="Proteomes" id="UP001167831"/>
    </source>
</evidence>
<dbReference type="InterPro" id="IPR035992">
    <property type="entry name" value="Ricin_B-like_lectins"/>
</dbReference>
<feature type="domain" description="Beta galactosidase small chain/" evidence="12">
    <location>
        <begin position="1104"/>
        <end position="1370"/>
    </location>
</feature>
<evidence type="ECO:0000313" key="16">
    <source>
        <dbReference type="Proteomes" id="UP001168478"/>
    </source>
</evidence>
<dbReference type="RefSeq" id="WP_289826007.1">
    <property type="nucleotide sequence ID" value="NZ_JAUEIE010000013.1"/>
</dbReference>
<dbReference type="Gene3D" id="2.80.10.50">
    <property type="match status" value="1"/>
</dbReference>
<feature type="chain" id="PRO_5043958775" description="Beta-galactosidase" evidence="11">
    <location>
        <begin position="24"/>
        <end position="1376"/>
    </location>
</feature>
<evidence type="ECO:0000259" key="12">
    <source>
        <dbReference type="SMART" id="SM01038"/>
    </source>
</evidence>
<evidence type="ECO:0000256" key="6">
    <source>
        <dbReference type="ARBA" id="ARBA00022801"/>
    </source>
</evidence>
<dbReference type="InterPro" id="IPR023230">
    <property type="entry name" value="Glyco_hydro_2_CS"/>
</dbReference>
<dbReference type="InterPro" id="IPR008979">
    <property type="entry name" value="Galactose-bd-like_sf"/>
</dbReference>
<dbReference type="InterPro" id="IPR006101">
    <property type="entry name" value="Glyco_hydro_2"/>
</dbReference>
<reference evidence="14" key="2">
    <citation type="submission" date="2023-08" db="EMBL/GenBank/DDBJ databases">
        <title>Identification and characterization of horizontal gene transfer across gut microbiota members of farm animals based on homology search.</title>
        <authorList>
            <person name="Schwarzerova J."/>
            <person name="Nykrynova M."/>
            <person name="Jureckova K."/>
            <person name="Cejkova D."/>
            <person name="Rychlik I."/>
        </authorList>
    </citation>
    <scope>NUCLEOTIDE SEQUENCE</scope>
    <source>
        <strain evidence="14">ET15</strain>
        <strain evidence="13">ET37</strain>
    </source>
</reference>
<evidence type="ECO:0000256" key="8">
    <source>
        <dbReference type="ARBA" id="ARBA00023295"/>
    </source>
</evidence>
<evidence type="ECO:0000256" key="7">
    <source>
        <dbReference type="ARBA" id="ARBA00022837"/>
    </source>
</evidence>
<dbReference type="InterPro" id="IPR036156">
    <property type="entry name" value="Beta-gal/glucu_dom_sf"/>
</dbReference>
<dbReference type="Gene3D" id="3.20.20.80">
    <property type="entry name" value="Glycosidases"/>
    <property type="match status" value="1"/>
</dbReference>
<protein>
    <recommendedName>
        <fullName evidence="5 10">Beta-galactosidase</fullName>
        <ecNumber evidence="5 10">3.2.1.23</ecNumber>
    </recommendedName>
    <alternativeName>
        <fullName evidence="9 10">Lactase</fullName>
    </alternativeName>
</protein>
<evidence type="ECO:0000256" key="3">
    <source>
        <dbReference type="ARBA" id="ARBA00007401"/>
    </source>
</evidence>
<dbReference type="PROSITE" id="PS00608">
    <property type="entry name" value="GLYCOSYL_HYDROL_F2_2"/>
    <property type="match status" value="1"/>
</dbReference>
<dbReference type="SUPFAM" id="SSF50370">
    <property type="entry name" value="Ricin B-like lectins"/>
    <property type="match status" value="1"/>
</dbReference>
<dbReference type="Proteomes" id="UP001167831">
    <property type="component" value="Unassembled WGS sequence"/>
</dbReference>
<dbReference type="EMBL" id="JAUEIF010000013">
    <property type="protein sequence ID" value="MDN0026183.1"/>
    <property type="molecule type" value="Genomic_DNA"/>
</dbReference>
<name>A0AAW7JS53_9BACT</name>
<keyword evidence="6 10" id="KW-0378">Hydrolase</keyword>
<accession>A0AAW7JS53</accession>
<dbReference type="InterPro" id="IPR013783">
    <property type="entry name" value="Ig-like_fold"/>
</dbReference>
<dbReference type="Pfam" id="PF16353">
    <property type="entry name" value="LacZ_4"/>
    <property type="match status" value="1"/>
</dbReference>
<dbReference type="InterPro" id="IPR032312">
    <property type="entry name" value="LacZ_4"/>
</dbReference>
<evidence type="ECO:0000256" key="11">
    <source>
        <dbReference type="SAM" id="SignalP"/>
    </source>
</evidence>
<evidence type="ECO:0000313" key="13">
    <source>
        <dbReference type="EMBL" id="MDN0023533.1"/>
    </source>
</evidence>
<keyword evidence="13" id="KW-0808">Transferase</keyword>
<keyword evidence="15" id="KW-1185">Reference proteome</keyword>
<dbReference type="InterPro" id="IPR004199">
    <property type="entry name" value="B-gal_small/dom_5"/>
</dbReference>
<evidence type="ECO:0000313" key="14">
    <source>
        <dbReference type="EMBL" id="MDN0026183.1"/>
    </source>
</evidence>
<evidence type="ECO:0000256" key="2">
    <source>
        <dbReference type="ARBA" id="ARBA00001913"/>
    </source>
</evidence>
<dbReference type="PANTHER" id="PTHR46323">
    <property type="entry name" value="BETA-GALACTOSIDASE"/>
    <property type="match status" value="1"/>
</dbReference>
<evidence type="ECO:0000256" key="9">
    <source>
        <dbReference type="ARBA" id="ARBA00032230"/>
    </source>
</evidence>
<dbReference type="Pfam" id="PF00703">
    <property type="entry name" value="Glyco_hydro_2"/>
    <property type="match status" value="1"/>
</dbReference>
<dbReference type="EC" id="3.2.1.23" evidence="5 10"/>
<dbReference type="PRINTS" id="PR00132">
    <property type="entry name" value="GLHYDRLASE2"/>
</dbReference>
<dbReference type="GO" id="GO:0009341">
    <property type="term" value="C:beta-galactosidase complex"/>
    <property type="evidence" value="ECO:0007669"/>
    <property type="project" value="InterPro"/>
</dbReference>
<comment type="subunit">
    <text evidence="4">Monomer.</text>
</comment>
<dbReference type="GO" id="GO:0004565">
    <property type="term" value="F:beta-galactosidase activity"/>
    <property type="evidence" value="ECO:0007669"/>
    <property type="project" value="UniProtKB-EC"/>
</dbReference>
<dbReference type="SUPFAM" id="SSF51445">
    <property type="entry name" value="(Trans)glycosidases"/>
    <property type="match status" value="1"/>
</dbReference>
<comment type="cofactor">
    <cofactor evidence="2">
        <name>Ca(2+)</name>
        <dbReference type="ChEBI" id="CHEBI:29108"/>
    </cofactor>
</comment>
<evidence type="ECO:0000256" key="5">
    <source>
        <dbReference type="ARBA" id="ARBA00012756"/>
    </source>
</evidence>
<proteinExistence type="inferred from homology"/>
<comment type="caution">
    <text evidence="14">The sequence shown here is derived from an EMBL/GenBank/DDBJ whole genome shotgun (WGS) entry which is preliminary data.</text>
</comment>
<dbReference type="InterPro" id="IPR023232">
    <property type="entry name" value="Glyco_hydro_2_AS"/>
</dbReference>
<dbReference type="PANTHER" id="PTHR46323:SF2">
    <property type="entry name" value="BETA-GALACTOSIDASE"/>
    <property type="match status" value="1"/>
</dbReference>
<dbReference type="Proteomes" id="UP001168478">
    <property type="component" value="Unassembled WGS sequence"/>
</dbReference>
<dbReference type="Gene3D" id="2.60.120.260">
    <property type="entry name" value="Galactose-binding domain-like"/>
    <property type="match status" value="1"/>
</dbReference>
<dbReference type="InterPro" id="IPR050347">
    <property type="entry name" value="Bact_Beta-galactosidase"/>
</dbReference>
<evidence type="ECO:0000256" key="10">
    <source>
        <dbReference type="RuleBase" id="RU361154"/>
    </source>
</evidence>
<dbReference type="Gene3D" id="2.70.98.10">
    <property type="match status" value="1"/>
</dbReference>
<dbReference type="SMART" id="SM01038">
    <property type="entry name" value="Bgal_small_N"/>
    <property type="match status" value="1"/>
</dbReference>
<dbReference type="PROSITE" id="PS00719">
    <property type="entry name" value="GLYCOSYL_HYDROL_F2_1"/>
    <property type="match status" value="1"/>
</dbReference>
<dbReference type="EMBL" id="JAUEIE010000013">
    <property type="protein sequence ID" value="MDN0023533.1"/>
    <property type="molecule type" value="Genomic_DNA"/>
</dbReference>
<dbReference type="Pfam" id="PF02837">
    <property type="entry name" value="Glyco_hydro_2_N"/>
    <property type="match status" value="1"/>
</dbReference>
<dbReference type="SUPFAM" id="SSF49303">
    <property type="entry name" value="beta-Galactosidase/glucuronidase domain"/>
    <property type="match status" value="2"/>
</dbReference>
<evidence type="ECO:0000256" key="4">
    <source>
        <dbReference type="ARBA" id="ARBA00011245"/>
    </source>
</evidence>
<dbReference type="InterPro" id="IPR006104">
    <property type="entry name" value="Glyco_hydro_2_N"/>
</dbReference>
<dbReference type="GO" id="GO:0030246">
    <property type="term" value="F:carbohydrate binding"/>
    <property type="evidence" value="ECO:0007669"/>
    <property type="project" value="InterPro"/>
</dbReference>
<comment type="similarity">
    <text evidence="3 10">Belongs to the glycosyl hydrolase 2 family.</text>
</comment>
<dbReference type="InterPro" id="IPR006102">
    <property type="entry name" value="Ig-like_GH2"/>
</dbReference>
<organism evidence="14 16">
    <name type="scientific">Leyella lascolaii</name>
    <dbReference type="NCBI Taxonomy" id="1776379"/>
    <lineage>
        <taxon>Bacteria</taxon>
        <taxon>Pseudomonadati</taxon>
        <taxon>Bacteroidota</taxon>
        <taxon>Bacteroidia</taxon>
        <taxon>Bacteroidales</taxon>
        <taxon>Prevotellaceae</taxon>
        <taxon>Leyella</taxon>
    </lineage>
</organism>
<dbReference type="GO" id="GO:0005990">
    <property type="term" value="P:lactose catabolic process"/>
    <property type="evidence" value="ECO:0007669"/>
    <property type="project" value="TreeGrafter"/>
</dbReference>
<reference evidence="14" key="1">
    <citation type="submission" date="2023-06" db="EMBL/GenBank/DDBJ databases">
        <authorList>
            <person name="Zeman M."/>
            <person name="Kubasova T."/>
            <person name="Jahodarova E."/>
            <person name="Nykrynova M."/>
            <person name="Rychlik I."/>
        </authorList>
    </citation>
    <scope>NUCLEOTIDE SEQUENCE</scope>
    <source>
        <strain evidence="14">ET15</strain>
        <strain evidence="13">ET37</strain>
    </source>
</reference>
<evidence type="ECO:0000256" key="1">
    <source>
        <dbReference type="ARBA" id="ARBA00001412"/>
    </source>
</evidence>
<sequence length="1376" mass="152842">MKNIYHIILTVLLGFSFAGNLSAEDTKEVLWSGYSPKGSTFSKTLSSVDLTKQTIHAEIDLSSCQYYNTWENILSIGTNISEWNGAYNIHLYYTPSTNTLQLNWLDLEQQSIQTDVALSSTDLTLTVDLTPEGLLINGQLQSKYTAGAMSPLYEQSSVSVGSTQGETRSWATYKEVSVITPGEGGDGGEGGETPVVGGKYYISVAGNPNSVITVNSTENDAPISIETLGSTTNQQWQLQSAGTSSDYDNMLINVYSGKALDMACNNTALPPLQWTAGTNNPNQLFKFEAQEDGSYKICVYYDNYPYYLTVSNGTPARTTDAEAATSFVFTKAEGGIEPPVEDRKFNVSFISDQNKLGDWKEDAHATFIPYATTTEMKSDAFYSSPWLTPEKAMTISLNGQWKFKYVPGTASGPGSSEFFAAGYDDSSWDEIKVPLSWEMAGYGKPVYTNVGYPFYNNAPNANRGREYNGVTDNNSTGFYRRTFTLPESWNDKRVFIHFDGVYSAAAVWVNGKYVGYSQGSNTDAEFDITDFVTPGSDNQLSVRVYRWCDGSYLEGQDMWHLSGIHRDVYLVATPKTFVSDHYITSTDMNTEATSATMNVALTIDNRDGETTKKNIEVELLDADGSTVASMNQNVELTEADKTKSITLSTDKLTGLTPWNAEKPYLYTVVVRQNNADGAEEMVFSTKYGFRNITRSGNLVYINGQRIFFKGVNNQDTHPEYGRAIDMETMLTDVRMMKQANVNTVRTSHYPRQPKMYAMFDHFGLYVMDEADVECHGNQGLTSNSSWSDAFVDRNVRMVMRDRNHPSVIFWSLGNECGNGSNMADAYRAVKAIDNRMIHYEAGSATSGYSDMYSDMYPTVESVRQKSGGNSGMPYFICEYAHAMGQAVGNLIDYWNVIESSTGIIGACIWDWVDQSIYDPEKLAAGIKTDERGFNYFTSGYDYNYPDVNNGFQGNFVNNGLITANRVWTAKLREVKKVYQHVAFEKFEGNTLTIRNKYNFTDLSDFCLRYTVLKDGRTVEEGRTDMPSVAAGATADVTVPYTTDCTGDAEYLIMLSLCLKDDASWANAGYAIAEEQFTLKERPSLPQINGGGNLSVVGNSVSGTTADGKKYEITFSGDGQLTAWNFDGKSFINAAPDFNGFRNIDNDRNIATTISKSQYTNHSITGTLSKSGDNAVMTQQGSGSLCNYTIAYTIYPSGVIDMKVTFTPRSATRRIGLGMQFPGGFENVEYYAKGPWSNYVDRQTGSYLGRYTTTVDDMFEELPHPQTMGDRQALRELVLTDRTNGTNLKVQTEGQVAFSLSHYNESAWDYNGDVMWSEKLHPYGLTRDNTVYAHFDYWQRGLGNNSCAGDSCLPQYECPTSGSYTYTLRFTPDTVNK</sequence>
<dbReference type="InterPro" id="IPR017853">
    <property type="entry name" value="GH"/>
</dbReference>
<keyword evidence="7" id="KW-0106">Calcium</keyword>
<dbReference type="InterPro" id="IPR014718">
    <property type="entry name" value="GH-type_carb-bd"/>
</dbReference>
<feature type="signal peptide" evidence="11">
    <location>
        <begin position="1"/>
        <end position="23"/>
    </location>
</feature>
<gene>
    <name evidence="13" type="ORF">QVN81_10975</name>
    <name evidence="14" type="ORF">QVN84_11740</name>
</gene>
<dbReference type="Pfam" id="PF02929">
    <property type="entry name" value="Bgal_small_N"/>
    <property type="match status" value="1"/>
</dbReference>
<dbReference type="SUPFAM" id="SSF49785">
    <property type="entry name" value="Galactose-binding domain-like"/>
    <property type="match status" value="1"/>
</dbReference>
<dbReference type="GO" id="GO:0016740">
    <property type="term" value="F:transferase activity"/>
    <property type="evidence" value="ECO:0007669"/>
    <property type="project" value="UniProtKB-KW"/>
</dbReference>
<dbReference type="InterPro" id="IPR011013">
    <property type="entry name" value="Gal_mutarotase_sf_dom"/>
</dbReference>
<dbReference type="Pfam" id="PF02836">
    <property type="entry name" value="Glyco_hydro_2_C"/>
    <property type="match status" value="1"/>
</dbReference>
<dbReference type="CDD" id="cd00161">
    <property type="entry name" value="beta-trefoil_Ricin-like"/>
    <property type="match status" value="1"/>
</dbReference>
<comment type="catalytic activity">
    <reaction evidence="1 10">
        <text>Hydrolysis of terminal non-reducing beta-D-galactose residues in beta-D-galactosides.</text>
        <dbReference type="EC" id="3.2.1.23"/>
    </reaction>
</comment>
<dbReference type="Gene3D" id="2.60.40.10">
    <property type="entry name" value="Immunoglobulins"/>
    <property type="match status" value="2"/>
</dbReference>
<dbReference type="Pfam" id="PF14200">
    <property type="entry name" value="RicinB_lectin_2"/>
    <property type="match status" value="1"/>
</dbReference>
<keyword evidence="11" id="KW-0732">Signal</keyword>
<dbReference type="InterPro" id="IPR006103">
    <property type="entry name" value="Glyco_hydro_2_cat"/>
</dbReference>
<dbReference type="SUPFAM" id="SSF74650">
    <property type="entry name" value="Galactose mutarotase-like"/>
    <property type="match status" value="1"/>
</dbReference>
<keyword evidence="8 10" id="KW-0326">Glycosidase</keyword>
<dbReference type="InterPro" id="IPR000772">
    <property type="entry name" value="Ricin_B_lectin"/>
</dbReference>